<evidence type="ECO:0000256" key="2">
    <source>
        <dbReference type="ARBA" id="ARBA00022475"/>
    </source>
</evidence>
<keyword evidence="5 10" id="KW-0573">Peptidoglycan synthesis</keyword>
<protein>
    <recommendedName>
        <fullName evidence="10">Probable lipid II flippase MurJ</fullName>
    </recommendedName>
</protein>
<dbReference type="GO" id="GO:0071555">
    <property type="term" value="P:cell wall organization"/>
    <property type="evidence" value="ECO:0007669"/>
    <property type="project" value="UniProtKB-UniRule"/>
</dbReference>
<dbReference type="AlphaFoldDB" id="A0A4Q7ZA85"/>
<evidence type="ECO:0000313" key="12">
    <source>
        <dbReference type="EMBL" id="RZU47492.1"/>
    </source>
</evidence>
<feature type="transmembrane region" description="Helical" evidence="10">
    <location>
        <begin position="108"/>
        <end position="131"/>
    </location>
</feature>
<dbReference type="PRINTS" id="PR01806">
    <property type="entry name" value="VIRFACTRMVIN"/>
</dbReference>
<feature type="transmembrane region" description="Helical" evidence="10">
    <location>
        <begin position="458"/>
        <end position="479"/>
    </location>
</feature>
<dbReference type="UniPathway" id="UPA00219"/>
<feature type="transmembrane region" description="Helical" evidence="10">
    <location>
        <begin position="20"/>
        <end position="40"/>
    </location>
</feature>
<keyword evidence="10 11" id="KW-0813">Transport</keyword>
<keyword evidence="7 10" id="KW-0472">Membrane</keyword>
<dbReference type="PANTHER" id="PTHR47019:SF1">
    <property type="entry name" value="LIPID II FLIPPASE MURJ"/>
    <property type="match status" value="1"/>
</dbReference>
<feature type="transmembrane region" description="Helical" evidence="10">
    <location>
        <begin position="178"/>
        <end position="196"/>
    </location>
</feature>
<keyword evidence="10" id="KW-0997">Cell inner membrane</keyword>
<dbReference type="PIRSF" id="PIRSF002869">
    <property type="entry name" value="MviN"/>
    <property type="match status" value="1"/>
</dbReference>
<reference evidence="12 13" key="1">
    <citation type="submission" date="2019-02" db="EMBL/GenBank/DDBJ databases">
        <title>Genomic Encyclopedia of Type Strains, Phase IV (KMG-IV): sequencing the most valuable type-strain genomes for metagenomic binning, comparative biology and taxonomic classification.</title>
        <authorList>
            <person name="Goeker M."/>
        </authorList>
    </citation>
    <scope>NUCLEOTIDE SEQUENCE [LARGE SCALE GENOMIC DNA]</scope>
    <source>
        <strain evidence="12 13">DSM 105135</strain>
    </source>
</reference>
<dbReference type="GO" id="GO:0005886">
    <property type="term" value="C:plasma membrane"/>
    <property type="evidence" value="ECO:0007669"/>
    <property type="project" value="UniProtKB-SubCell"/>
</dbReference>
<dbReference type="Proteomes" id="UP000292423">
    <property type="component" value="Unassembled WGS sequence"/>
</dbReference>
<dbReference type="InterPro" id="IPR051050">
    <property type="entry name" value="Lipid_II_flippase_MurJ/MviN"/>
</dbReference>
<dbReference type="NCBIfam" id="TIGR01695">
    <property type="entry name" value="murJ_mviN"/>
    <property type="match status" value="1"/>
</dbReference>
<keyword evidence="4 10" id="KW-0133">Cell shape</keyword>
<accession>A0A4Q7ZA85</accession>
<feature type="transmembrane region" description="Helical" evidence="10">
    <location>
        <begin position="202"/>
        <end position="225"/>
    </location>
</feature>
<feature type="transmembrane region" description="Helical" evidence="10">
    <location>
        <begin position="326"/>
        <end position="346"/>
    </location>
</feature>
<sequence length="525" mass="57264">MSSSPVVPAGNPPPAKKGGLWRSTLVVSAMTMLSRILGLVRDMVLLNVFGADKLMDAFLVAFKIPNFLRRLFAEGAFAQAFVPVLSEYKTQQGDDAVRLLVSKVAGSLTLILSIITGLAMIGAPVIIFLFAPGFRGDELKFNLASDLLVLTFPYLLMISLTAFAGGILNSYGRFGVPAFTPVMLNVTMIGAAWWLAPHMDVPVMALGWGVMMAGAVQLAMQIPSLRQLNMLPRFRVDFADTGVKRILNLMVPAMFGVSVSQINLLLDTILASFLVEGSVSWLYTAERLTELPLGLIGIAIATVILPSLSAKYAEKSHEEFSAMLDWALRVIVMVGLPASLAMQVLAEPMVAALFHHGKFTENDVMMSAGALKALSGGILAFMLIKVFAPGYFARQDTKTPVKIGIIAMVSNMVFNLILVWHLKHVGLALASTLSAFLNAGLLYWGLHRQGVFRLQRHWIALGSRYFIANAAMVGLLVWMTPPTAEWMHMHGWLRVFWLLGICVAGGVSYLAALTLTGFKWRDLRH</sequence>
<comment type="pathway">
    <text evidence="10">Cell wall biogenesis; peptidoglycan biosynthesis.</text>
</comment>
<comment type="function">
    <text evidence="8 10 11">Involved in peptidoglycan biosynthesis. Transports lipid-linked peptidoglycan precursors from the inner to the outer leaflet of the cytoplasmic membrane.</text>
</comment>
<keyword evidence="2 10" id="KW-1003">Cell membrane</keyword>
<evidence type="ECO:0000256" key="8">
    <source>
        <dbReference type="ARBA" id="ARBA00060041"/>
    </source>
</evidence>
<dbReference type="EMBL" id="SHKX01000010">
    <property type="protein sequence ID" value="RZU47492.1"/>
    <property type="molecule type" value="Genomic_DNA"/>
</dbReference>
<dbReference type="CDD" id="cd13123">
    <property type="entry name" value="MATE_MurJ_like"/>
    <property type="match status" value="1"/>
</dbReference>
<evidence type="ECO:0000256" key="1">
    <source>
        <dbReference type="ARBA" id="ARBA00004651"/>
    </source>
</evidence>
<name>A0A4Q7ZA85_9GAMM</name>
<dbReference type="OrthoDB" id="9816572at2"/>
<dbReference type="Pfam" id="PF03023">
    <property type="entry name" value="MurJ"/>
    <property type="match status" value="1"/>
</dbReference>
<evidence type="ECO:0000256" key="11">
    <source>
        <dbReference type="PIRNR" id="PIRNR002869"/>
    </source>
</evidence>
<comment type="subcellular location">
    <subcellularLocation>
        <location evidence="10">Cell inner membrane</location>
        <topology evidence="10">Multi-pass membrane protein</topology>
    </subcellularLocation>
    <subcellularLocation>
        <location evidence="1">Cell membrane</location>
        <topology evidence="1">Multi-pass membrane protein</topology>
    </subcellularLocation>
</comment>
<feature type="transmembrane region" description="Helical" evidence="10">
    <location>
        <begin position="151"/>
        <end position="171"/>
    </location>
</feature>
<feature type="transmembrane region" description="Helical" evidence="10">
    <location>
        <begin position="491"/>
        <end position="515"/>
    </location>
</feature>
<dbReference type="InterPro" id="IPR004268">
    <property type="entry name" value="MurJ"/>
</dbReference>
<dbReference type="HAMAP" id="MF_02078">
    <property type="entry name" value="MurJ_MviN"/>
    <property type="match status" value="1"/>
</dbReference>
<dbReference type="GO" id="GO:0009252">
    <property type="term" value="P:peptidoglycan biosynthetic process"/>
    <property type="evidence" value="ECO:0007669"/>
    <property type="project" value="UniProtKB-UniRule"/>
</dbReference>
<evidence type="ECO:0000256" key="10">
    <source>
        <dbReference type="HAMAP-Rule" id="MF_02078"/>
    </source>
</evidence>
<gene>
    <name evidence="10" type="primary">murJ</name>
    <name evidence="12" type="ORF">EV700_0455</name>
</gene>
<feature type="transmembrane region" description="Helical" evidence="10">
    <location>
        <begin position="246"/>
        <end position="273"/>
    </location>
</feature>
<feature type="transmembrane region" description="Helical" evidence="10">
    <location>
        <begin position="293"/>
        <end position="314"/>
    </location>
</feature>
<evidence type="ECO:0000256" key="9">
    <source>
        <dbReference type="ARBA" id="ARBA00061532"/>
    </source>
</evidence>
<keyword evidence="13" id="KW-1185">Reference proteome</keyword>
<feature type="transmembrane region" description="Helical" evidence="10">
    <location>
        <begin position="400"/>
        <end position="420"/>
    </location>
</feature>
<keyword evidence="3 10" id="KW-0812">Transmembrane</keyword>
<feature type="transmembrane region" description="Helical" evidence="10">
    <location>
        <begin position="426"/>
        <end position="446"/>
    </location>
</feature>
<evidence type="ECO:0000256" key="3">
    <source>
        <dbReference type="ARBA" id="ARBA00022692"/>
    </source>
</evidence>
<dbReference type="GO" id="GO:0034204">
    <property type="term" value="P:lipid translocation"/>
    <property type="evidence" value="ECO:0007669"/>
    <property type="project" value="TreeGrafter"/>
</dbReference>
<evidence type="ECO:0000256" key="4">
    <source>
        <dbReference type="ARBA" id="ARBA00022960"/>
    </source>
</evidence>
<organism evidence="12 13">
    <name type="scientific">Fluviicoccus keumensis</name>
    <dbReference type="NCBI Taxonomy" id="1435465"/>
    <lineage>
        <taxon>Bacteria</taxon>
        <taxon>Pseudomonadati</taxon>
        <taxon>Pseudomonadota</taxon>
        <taxon>Gammaproteobacteria</taxon>
        <taxon>Moraxellales</taxon>
        <taxon>Moraxellaceae</taxon>
        <taxon>Fluviicoccus</taxon>
    </lineage>
</organism>
<evidence type="ECO:0000313" key="13">
    <source>
        <dbReference type="Proteomes" id="UP000292423"/>
    </source>
</evidence>
<evidence type="ECO:0000256" key="7">
    <source>
        <dbReference type="ARBA" id="ARBA00023136"/>
    </source>
</evidence>
<comment type="caution">
    <text evidence="12">The sequence shown here is derived from an EMBL/GenBank/DDBJ whole genome shotgun (WGS) entry which is preliminary data.</text>
</comment>
<dbReference type="PANTHER" id="PTHR47019">
    <property type="entry name" value="LIPID II FLIPPASE MURJ"/>
    <property type="match status" value="1"/>
</dbReference>
<feature type="transmembrane region" description="Helical" evidence="10">
    <location>
        <begin position="366"/>
        <end position="388"/>
    </location>
</feature>
<keyword evidence="10 11" id="KW-0961">Cell wall biogenesis/degradation</keyword>
<keyword evidence="6 10" id="KW-1133">Transmembrane helix</keyword>
<dbReference type="GO" id="GO:0008360">
    <property type="term" value="P:regulation of cell shape"/>
    <property type="evidence" value="ECO:0007669"/>
    <property type="project" value="UniProtKB-UniRule"/>
</dbReference>
<dbReference type="RefSeq" id="WP_130410731.1">
    <property type="nucleotide sequence ID" value="NZ_SHKX01000010.1"/>
</dbReference>
<evidence type="ECO:0000256" key="5">
    <source>
        <dbReference type="ARBA" id="ARBA00022984"/>
    </source>
</evidence>
<comment type="similarity">
    <text evidence="9 10 11">Belongs to the MurJ/MviN family.</text>
</comment>
<evidence type="ECO:0000256" key="6">
    <source>
        <dbReference type="ARBA" id="ARBA00022989"/>
    </source>
</evidence>
<proteinExistence type="inferred from homology"/>
<dbReference type="GO" id="GO:0015648">
    <property type="term" value="F:lipid-linked peptidoglycan transporter activity"/>
    <property type="evidence" value="ECO:0007669"/>
    <property type="project" value="UniProtKB-UniRule"/>
</dbReference>